<feature type="signal peptide" evidence="1">
    <location>
        <begin position="1"/>
        <end position="18"/>
    </location>
</feature>
<gene>
    <name evidence="2" type="ORF">KDN34_02545</name>
</gene>
<keyword evidence="1" id="KW-0732">Signal</keyword>
<evidence type="ECO:0000313" key="3">
    <source>
        <dbReference type="Proteomes" id="UP000679575"/>
    </source>
</evidence>
<reference evidence="2 3" key="1">
    <citation type="submission" date="2021-04" db="EMBL/GenBank/DDBJ databases">
        <title>Novel species identification of genus Shewanella.</title>
        <authorList>
            <person name="Liu G."/>
        </authorList>
    </citation>
    <scope>NUCLEOTIDE SEQUENCE [LARGE SCALE GENOMIC DNA]</scope>
    <source>
        <strain evidence="2 3">FJAT-54481</strain>
    </source>
</reference>
<evidence type="ECO:0000256" key="1">
    <source>
        <dbReference type="SAM" id="SignalP"/>
    </source>
</evidence>
<dbReference type="RefSeq" id="WP_212595378.1">
    <property type="nucleotide sequence ID" value="NZ_CP073587.1"/>
</dbReference>
<feature type="chain" id="PRO_5045737605" description="Lipoprotein" evidence="1">
    <location>
        <begin position="19"/>
        <end position="90"/>
    </location>
</feature>
<proteinExistence type="predicted"/>
<accession>A0ABX7YVP3</accession>
<name>A0ABX7YVP3_9GAMM</name>
<dbReference type="EMBL" id="CP073587">
    <property type="protein sequence ID" value="QUN06364.1"/>
    <property type="molecule type" value="Genomic_DNA"/>
</dbReference>
<dbReference type="PROSITE" id="PS51257">
    <property type="entry name" value="PROKAR_LIPOPROTEIN"/>
    <property type="match status" value="1"/>
</dbReference>
<sequence length="90" mass="9659">MQPIIKVLPLLLLLTACATSTPIQGPNGTQAFLISCGSAVIEKCYEEAAKVCPRGYVFLDKNGNENAVIMPVAGSFMAVRGRNKMLIECK</sequence>
<organism evidence="2 3">
    <name type="scientific">Shewanella yunxiaonensis</name>
    <dbReference type="NCBI Taxonomy" id="2829809"/>
    <lineage>
        <taxon>Bacteria</taxon>
        <taxon>Pseudomonadati</taxon>
        <taxon>Pseudomonadota</taxon>
        <taxon>Gammaproteobacteria</taxon>
        <taxon>Alteromonadales</taxon>
        <taxon>Shewanellaceae</taxon>
        <taxon>Shewanella</taxon>
    </lineage>
</organism>
<evidence type="ECO:0000313" key="2">
    <source>
        <dbReference type="EMBL" id="QUN06364.1"/>
    </source>
</evidence>
<evidence type="ECO:0008006" key="4">
    <source>
        <dbReference type="Google" id="ProtNLM"/>
    </source>
</evidence>
<protein>
    <recommendedName>
        <fullName evidence="4">Lipoprotein</fullName>
    </recommendedName>
</protein>
<keyword evidence="3" id="KW-1185">Reference proteome</keyword>
<dbReference type="Proteomes" id="UP000679575">
    <property type="component" value="Chromosome"/>
</dbReference>